<evidence type="ECO:0000259" key="2">
    <source>
        <dbReference type="Pfam" id="PF24291"/>
    </source>
</evidence>
<dbReference type="InterPro" id="IPR013783">
    <property type="entry name" value="Ig-like_fold"/>
</dbReference>
<dbReference type="InterPro" id="IPR033305">
    <property type="entry name" value="Hydin-like"/>
</dbReference>
<dbReference type="GO" id="GO:0003341">
    <property type="term" value="P:cilium movement"/>
    <property type="evidence" value="ECO:0007669"/>
    <property type="project" value="TreeGrafter"/>
</dbReference>
<comment type="caution">
    <text evidence="3">The sequence shown here is derived from an EMBL/GenBank/DDBJ whole genome shotgun (WGS) entry which is preliminary data.</text>
</comment>
<dbReference type="PANTHER" id="PTHR23053">
    <property type="entry name" value="DLEC1 DELETED IN LUNG AND ESOPHAGEAL CANCER 1"/>
    <property type="match status" value="1"/>
</dbReference>
<sequence length="336" mass="38579">SECLAFLPYIGNERYSSILKEVKQRLEQETQKEFGSNSEALTTEPPMEESFTVLDTQLQMELERLLVQEHALEQQKLLASVSVDDPAACQRARRKLVKLLPEYILDFGYIIMGTIRTHIIKITNTGHFPVSFHADRRDLRDTAQVDKHMPMTLRRKMREPKAKPHVFEMIPPYGILAPGERLNVQVKFAPREEKLYHNILILSISQSTQQLLLNVSGQGLEPRLEFSPSLLELGPLLPYGIGDEAEVVVKNPCSFPIEFYSLEFDQQYLLEERILRMLKGYDNHRILLLPPRMPGEKLPIEVLEYFEEQKKIQGDQEGLNLDNGERGPRGTAASQE</sequence>
<evidence type="ECO:0000313" key="3">
    <source>
        <dbReference type="EMBL" id="ETE57148.1"/>
    </source>
</evidence>
<dbReference type="GO" id="GO:0005930">
    <property type="term" value="C:axoneme"/>
    <property type="evidence" value="ECO:0007669"/>
    <property type="project" value="TreeGrafter"/>
</dbReference>
<feature type="region of interest" description="Disordered" evidence="1">
    <location>
        <begin position="313"/>
        <end position="336"/>
    </location>
</feature>
<dbReference type="PANTHER" id="PTHR23053:SF0">
    <property type="entry name" value="HYDROCEPHALUS-INDUCING PROTEIN HOMOLOG"/>
    <property type="match status" value="1"/>
</dbReference>
<keyword evidence="4" id="KW-1185">Reference proteome</keyword>
<proteinExistence type="predicted"/>
<reference evidence="3 4" key="1">
    <citation type="journal article" date="2013" name="Proc. Natl. Acad. Sci. U.S.A.">
        <title>The king cobra genome reveals dynamic gene evolution and adaptation in the snake venom system.</title>
        <authorList>
            <person name="Vonk F.J."/>
            <person name="Casewell N.R."/>
            <person name="Henkel C.V."/>
            <person name="Heimberg A.M."/>
            <person name="Jansen H.J."/>
            <person name="McCleary R.J."/>
            <person name="Kerkkamp H.M."/>
            <person name="Vos R.A."/>
            <person name="Guerreiro I."/>
            <person name="Calvete J.J."/>
            <person name="Wuster W."/>
            <person name="Woods A.E."/>
            <person name="Logan J.M."/>
            <person name="Harrison R.A."/>
            <person name="Castoe T.A."/>
            <person name="de Koning A.P."/>
            <person name="Pollock D.D."/>
            <person name="Yandell M."/>
            <person name="Calderon D."/>
            <person name="Renjifo C."/>
            <person name="Currier R.B."/>
            <person name="Salgado D."/>
            <person name="Pla D."/>
            <person name="Sanz L."/>
            <person name="Hyder A.S."/>
            <person name="Ribeiro J.M."/>
            <person name="Arntzen J.W."/>
            <person name="van den Thillart G.E."/>
            <person name="Boetzer M."/>
            <person name="Pirovano W."/>
            <person name="Dirks R.P."/>
            <person name="Spaink H.P."/>
            <person name="Duboule D."/>
            <person name="McGlinn E."/>
            <person name="Kini R.M."/>
            <person name="Richardson M.K."/>
        </authorList>
    </citation>
    <scope>NUCLEOTIDE SEQUENCE</scope>
    <source>
        <tissue evidence="3">Blood</tissue>
    </source>
</reference>
<dbReference type="Proteomes" id="UP000018936">
    <property type="component" value="Unassembled WGS sequence"/>
</dbReference>
<dbReference type="Gene3D" id="2.60.40.10">
    <property type="entry name" value="Immunoglobulins"/>
    <property type="match status" value="1"/>
</dbReference>
<evidence type="ECO:0000256" key="1">
    <source>
        <dbReference type="SAM" id="MobiDB-lite"/>
    </source>
</evidence>
<feature type="non-terminal residue" evidence="3">
    <location>
        <position position="1"/>
    </location>
</feature>
<organism evidence="3 4">
    <name type="scientific">Ophiophagus hannah</name>
    <name type="common">King cobra</name>
    <name type="synonym">Naja hannah</name>
    <dbReference type="NCBI Taxonomy" id="8665"/>
    <lineage>
        <taxon>Eukaryota</taxon>
        <taxon>Metazoa</taxon>
        <taxon>Chordata</taxon>
        <taxon>Craniata</taxon>
        <taxon>Vertebrata</taxon>
        <taxon>Euteleostomi</taxon>
        <taxon>Lepidosauria</taxon>
        <taxon>Squamata</taxon>
        <taxon>Bifurcata</taxon>
        <taxon>Unidentata</taxon>
        <taxon>Episquamata</taxon>
        <taxon>Toxicofera</taxon>
        <taxon>Serpentes</taxon>
        <taxon>Colubroidea</taxon>
        <taxon>Elapidae</taxon>
        <taxon>Elapinae</taxon>
        <taxon>Ophiophagus</taxon>
    </lineage>
</organism>
<dbReference type="GO" id="GO:1904158">
    <property type="term" value="P:axonemal central apparatus assembly"/>
    <property type="evidence" value="ECO:0007669"/>
    <property type="project" value="TreeGrafter"/>
</dbReference>
<dbReference type="AlphaFoldDB" id="V8N659"/>
<gene>
    <name evidence="3" type="primary">Hydin</name>
    <name evidence="3" type="ORF">L345_17140</name>
</gene>
<evidence type="ECO:0000313" key="4">
    <source>
        <dbReference type="Proteomes" id="UP000018936"/>
    </source>
</evidence>
<dbReference type="InterPro" id="IPR056305">
    <property type="entry name" value="Ig_CFAP65_10th"/>
</dbReference>
<dbReference type="EMBL" id="AZIM01009610">
    <property type="protein sequence ID" value="ETE57148.1"/>
    <property type="molecule type" value="Genomic_DNA"/>
</dbReference>
<dbReference type="Pfam" id="PF24291">
    <property type="entry name" value="Ig_CFAP65"/>
    <property type="match status" value="1"/>
</dbReference>
<accession>V8N659</accession>
<feature type="domain" description="CFAP65 tenth Ig-like" evidence="2">
    <location>
        <begin position="153"/>
        <end position="223"/>
    </location>
</feature>
<name>V8N659_OPHHA</name>
<protein>
    <submittedName>
        <fullName evidence="3">Hydrocephalus-inducing protein</fullName>
    </submittedName>
</protein>
<dbReference type="OrthoDB" id="442692at2759"/>